<dbReference type="SUPFAM" id="SSF50475">
    <property type="entry name" value="FMN-binding split barrel"/>
    <property type="match status" value="1"/>
</dbReference>
<organism evidence="3 4">
    <name type="scientific">Ceriporiopsis subvermispora (strain B)</name>
    <name type="common">White-rot fungus</name>
    <name type="synonym">Gelatoporia subvermispora</name>
    <dbReference type="NCBI Taxonomy" id="914234"/>
    <lineage>
        <taxon>Eukaryota</taxon>
        <taxon>Fungi</taxon>
        <taxon>Dikarya</taxon>
        <taxon>Basidiomycota</taxon>
        <taxon>Agaricomycotina</taxon>
        <taxon>Agaricomycetes</taxon>
        <taxon>Polyporales</taxon>
        <taxon>Gelatoporiaceae</taxon>
        <taxon>Gelatoporia</taxon>
    </lineage>
</organism>
<dbReference type="EMBL" id="KB445791">
    <property type="protein sequence ID" value="EMD41363.1"/>
    <property type="molecule type" value="Genomic_DNA"/>
</dbReference>
<keyword evidence="1" id="KW-0812">Transmembrane</keyword>
<sequence>MGKFYESIPTDLVDWIMKQEMFWVATAPLSGEGHVNISPKGLRGSFHIVNESRVWYQDLTGSGSETIAHLKENGRITILFNAFEGPARICRLFGRGKVYEFGTSEYDELIPVADRMPGSRAAVVIDVHKVGTSCGFGVPKYEFVGHRRVLVTWLNGLEHKEQSFASSIDDSRPLPHPGTSGAPNALKAYWASENTRSIDGLPGFSTALVATSVPVAGLSVEEICAKADPEKAKVRDEDMKVATKGRMLLRLREDVRLLLAFLVGAIVTMTYTRVLNAC</sequence>
<dbReference type="Gene3D" id="2.30.110.10">
    <property type="entry name" value="Electron Transport, Fmn-binding Protein, Chain A"/>
    <property type="match status" value="1"/>
</dbReference>
<dbReference type="OrthoDB" id="539398at2759"/>
<gene>
    <name evidence="3" type="ORF">CERSUDRAFT_109966</name>
</gene>
<evidence type="ECO:0000313" key="4">
    <source>
        <dbReference type="Proteomes" id="UP000016930"/>
    </source>
</evidence>
<dbReference type="STRING" id="914234.M2QW94"/>
<name>M2QW94_CERS8</name>
<evidence type="ECO:0000313" key="3">
    <source>
        <dbReference type="EMBL" id="EMD41363.1"/>
    </source>
</evidence>
<evidence type="ECO:0000259" key="2">
    <source>
        <dbReference type="Pfam" id="PF01243"/>
    </source>
</evidence>
<protein>
    <recommendedName>
        <fullName evidence="2">Pyridoxamine 5'-phosphate oxidase N-terminal domain-containing protein</fullName>
    </recommendedName>
</protein>
<dbReference type="Proteomes" id="UP000016930">
    <property type="component" value="Unassembled WGS sequence"/>
</dbReference>
<keyword evidence="1" id="KW-1133">Transmembrane helix</keyword>
<dbReference type="Pfam" id="PF01243">
    <property type="entry name" value="PNPOx_N"/>
    <property type="match status" value="1"/>
</dbReference>
<dbReference type="InterPro" id="IPR012349">
    <property type="entry name" value="Split_barrel_FMN-bd"/>
</dbReference>
<evidence type="ECO:0000256" key="1">
    <source>
        <dbReference type="SAM" id="Phobius"/>
    </source>
</evidence>
<dbReference type="HOGENOM" id="CLU_054794_2_1_1"/>
<keyword evidence="1" id="KW-0472">Membrane</keyword>
<reference evidence="3 4" key="1">
    <citation type="journal article" date="2012" name="Proc. Natl. Acad. Sci. U.S.A.">
        <title>Comparative genomics of Ceriporiopsis subvermispora and Phanerochaete chrysosporium provide insight into selective ligninolysis.</title>
        <authorList>
            <person name="Fernandez-Fueyo E."/>
            <person name="Ruiz-Duenas F.J."/>
            <person name="Ferreira P."/>
            <person name="Floudas D."/>
            <person name="Hibbett D.S."/>
            <person name="Canessa P."/>
            <person name="Larrondo L.F."/>
            <person name="James T.Y."/>
            <person name="Seelenfreund D."/>
            <person name="Lobos S."/>
            <person name="Polanco R."/>
            <person name="Tello M."/>
            <person name="Honda Y."/>
            <person name="Watanabe T."/>
            <person name="Watanabe T."/>
            <person name="Ryu J.S."/>
            <person name="Kubicek C.P."/>
            <person name="Schmoll M."/>
            <person name="Gaskell J."/>
            <person name="Hammel K.E."/>
            <person name="St John F.J."/>
            <person name="Vanden Wymelenberg A."/>
            <person name="Sabat G."/>
            <person name="Splinter BonDurant S."/>
            <person name="Syed K."/>
            <person name="Yadav J.S."/>
            <person name="Doddapaneni H."/>
            <person name="Subramanian V."/>
            <person name="Lavin J.L."/>
            <person name="Oguiza J.A."/>
            <person name="Perez G."/>
            <person name="Pisabarro A.G."/>
            <person name="Ramirez L."/>
            <person name="Santoyo F."/>
            <person name="Master E."/>
            <person name="Coutinho P.M."/>
            <person name="Henrissat B."/>
            <person name="Lombard V."/>
            <person name="Magnuson J.K."/>
            <person name="Kuees U."/>
            <person name="Hori C."/>
            <person name="Igarashi K."/>
            <person name="Samejima M."/>
            <person name="Held B.W."/>
            <person name="Barry K.W."/>
            <person name="LaButti K.M."/>
            <person name="Lapidus A."/>
            <person name="Lindquist E.A."/>
            <person name="Lucas S.M."/>
            <person name="Riley R."/>
            <person name="Salamov A.A."/>
            <person name="Hoffmeister D."/>
            <person name="Schwenk D."/>
            <person name="Hadar Y."/>
            <person name="Yarden O."/>
            <person name="de Vries R.P."/>
            <person name="Wiebenga A."/>
            <person name="Stenlid J."/>
            <person name="Eastwood D."/>
            <person name="Grigoriev I.V."/>
            <person name="Berka R.M."/>
            <person name="Blanchette R.A."/>
            <person name="Kersten P."/>
            <person name="Martinez A.T."/>
            <person name="Vicuna R."/>
            <person name="Cullen D."/>
        </authorList>
    </citation>
    <scope>NUCLEOTIDE SEQUENCE [LARGE SCALE GENOMIC DNA]</scope>
    <source>
        <strain evidence="3 4">B</strain>
    </source>
</reference>
<feature type="transmembrane region" description="Helical" evidence="1">
    <location>
        <begin position="255"/>
        <end position="274"/>
    </location>
</feature>
<proteinExistence type="predicted"/>
<dbReference type="InterPro" id="IPR011576">
    <property type="entry name" value="Pyridox_Oxase_N"/>
</dbReference>
<dbReference type="PANTHER" id="PTHR39336">
    <property type="entry name" value="PYRIDOXAMINE PHOSPHATE OXIDASE FAMILY PROTEIN (AFU_ORTHOLOGUE AFUA_6G11440)"/>
    <property type="match status" value="1"/>
</dbReference>
<keyword evidence="4" id="KW-1185">Reference proteome</keyword>
<dbReference type="AlphaFoldDB" id="M2QW94"/>
<feature type="domain" description="Pyridoxamine 5'-phosphate oxidase N-terminal" evidence="2">
    <location>
        <begin position="12"/>
        <end position="133"/>
    </location>
</feature>
<dbReference type="PANTHER" id="PTHR39336:SF3">
    <property type="entry name" value="PYRIDOXAMINE PHOSPHATE OXIDASE"/>
    <property type="match status" value="1"/>
</dbReference>
<accession>M2QW94</accession>